<protein>
    <submittedName>
        <fullName evidence="2">Phage replication initiation protein</fullName>
    </submittedName>
</protein>
<feature type="domain" description="Replication initiation protein-like C-terminal" evidence="1">
    <location>
        <begin position="15"/>
        <end position="99"/>
    </location>
</feature>
<dbReference type="EMBL" id="UGRI01000001">
    <property type="protein sequence ID" value="SUA20813.1"/>
    <property type="molecule type" value="Genomic_DNA"/>
</dbReference>
<dbReference type="InterPro" id="IPR003491">
    <property type="entry name" value="REP-like_C"/>
</dbReference>
<gene>
    <name evidence="2" type="ORF">NCTC11421_00917</name>
</gene>
<sequence length="162" mass="18396">MGIKAFDFLTNAIRPKITRVDIAKDFFNGEYSPNQAREDRNKGLFTCHHVKPKGECLGSDWEEDDEAKMTKGKTYGIGSRESSKYVRVYEKASSWAIKQAHGRALKLNSKQKTSLSLSKFCRIRANISAAHIPFANDSPKRQRAYTRLRKIRLFQPTAALNG</sequence>
<name>A0A378VUS4_NEIGO</name>
<evidence type="ECO:0000259" key="1">
    <source>
        <dbReference type="Pfam" id="PF02486"/>
    </source>
</evidence>
<proteinExistence type="predicted"/>
<dbReference type="AlphaFoldDB" id="A0A378VUS4"/>
<evidence type="ECO:0000313" key="2">
    <source>
        <dbReference type="EMBL" id="SUA20813.1"/>
    </source>
</evidence>
<accession>A0A378VUS4</accession>
<organism evidence="2">
    <name type="scientific">Neisseria gonorrhoeae</name>
    <dbReference type="NCBI Taxonomy" id="485"/>
    <lineage>
        <taxon>Bacteria</taxon>
        <taxon>Pseudomonadati</taxon>
        <taxon>Pseudomonadota</taxon>
        <taxon>Betaproteobacteria</taxon>
        <taxon>Neisseriales</taxon>
        <taxon>Neisseriaceae</taxon>
        <taxon>Neisseria</taxon>
    </lineage>
</organism>
<reference evidence="2" key="1">
    <citation type="submission" date="2018-06" db="EMBL/GenBank/DDBJ databases">
        <authorList>
            <consortium name="Pathogen Informatics"/>
            <person name="Doyle S."/>
        </authorList>
    </citation>
    <scope>NUCLEOTIDE SEQUENCE [LARGE SCALE GENOMIC DNA]</scope>
    <source>
        <strain evidence="2">NCTC11421</strain>
    </source>
</reference>
<dbReference type="Pfam" id="PF02486">
    <property type="entry name" value="Rep_trans"/>
    <property type="match status" value="1"/>
</dbReference>